<name>A0AAU9DAR3_9LACO</name>
<feature type="domain" description="DUF58" evidence="1">
    <location>
        <begin position="63"/>
        <end position="102"/>
    </location>
</feature>
<reference evidence="2 3" key="1">
    <citation type="journal article" date="2023" name="Microbiol. Spectr.">
        <title>Symbiosis of Carpenter Bees with Uncharacterized Lactic Acid Bacteria Showing NAD Auxotrophy.</title>
        <authorList>
            <person name="Kawasaki S."/>
            <person name="Ozawa K."/>
            <person name="Mori T."/>
            <person name="Yamamoto A."/>
            <person name="Ito M."/>
            <person name="Ohkuma M."/>
            <person name="Sakamoto M."/>
            <person name="Matsutani M."/>
        </authorList>
    </citation>
    <scope>NUCLEOTIDE SEQUENCE [LARGE SCALE GENOMIC DNA]</scope>
    <source>
        <strain evidence="2 3">XA3</strain>
    </source>
</reference>
<dbReference type="PANTHER" id="PTHR34351">
    <property type="entry name" value="SLR1927 PROTEIN-RELATED"/>
    <property type="match status" value="1"/>
</dbReference>
<gene>
    <name evidence="2" type="ORF">XA3_03580</name>
</gene>
<dbReference type="KEGG" id="xap:XA3_03580"/>
<dbReference type="AlphaFoldDB" id="A0AAU9DAR3"/>
<proteinExistence type="predicted"/>
<dbReference type="Proteomes" id="UP001321861">
    <property type="component" value="Chromosome"/>
</dbReference>
<evidence type="ECO:0000313" key="3">
    <source>
        <dbReference type="Proteomes" id="UP001321861"/>
    </source>
</evidence>
<evidence type="ECO:0000313" key="2">
    <source>
        <dbReference type="EMBL" id="BDR57917.1"/>
    </source>
</evidence>
<sequence length="228" mass="27068">MLLLANDYFLMWEKSRIIGQKMDLYILPQRLKKEGQRLALAVEKIMQIPAKDAEITSFEFKKYRDYENRDSLKSIDWKKSAKTSKLTVREDYPEREPQNVLIFWGENGENFEHSLAIFNSMYEVLDPTDFQQVFLVGEKSYVGKHIDKKWLAELEAFTQMPKLELLSKVRERNVYLFSVGTSANLNRAAQFLRQHNEIIYLNLKSPELLLITSRYFSRQVYLEDYNEN</sequence>
<keyword evidence="3" id="KW-1185">Reference proteome</keyword>
<organism evidence="2 3">
    <name type="scientific">Xylocopilactobacillus apicola</name>
    <dbReference type="NCBI Taxonomy" id="2932184"/>
    <lineage>
        <taxon>Bacteria</taxon>
        <taxon>Bacillati</taxon>
        <taxon>Bacillota</taxon>
        <taxon>Bacilli</taxon>
        <taxon>Lactobacillales</taxon>
        <taxon>Lactobacillaceae</taxon>
        <taxon>Xylocopilactobacillus</taxon>
    </lineage>
</organism>
<dbReference type="InterPro" id="IPR002881">
    <property type="entry name" value="DUF58"/>
</dbReference>
<protein>
    <recommendedName>
        <fullName evidence="1">DUF58 domain-containing protein</fullName>
    </recommendedName>
</protein>
<evidence type="ECO:0000259" key="1">
    <source>
        <dbReference type="Pfam" id="PF01882"/>
    </source>
</evidence>
<accession>A0AAU9DAR3</accession>
<dbReference type="Pfam" id="PF01882">
    <property type="entry name" value="DUF58"/>
    <property type="match status" value="1"/>
</dbReference>
<dbReference type="EMBL" id="AP026802">
    <property type="protein sequence ID" value="BDR57917.1"/>
    <property type="molecule type" value="Genomic_DNA"/>
</dbReference>